<keyword evidence="2" id="KW-0472">Membrane</keyword>
<protein>
    <submittedName>
        <fullName evidence="3">Uncharacterized protein</fullName>
    </submittedName>
</protein>
<feature type="compositionally biased region" description="Low complexity" evidence="1">
    <location>
        <begin position="141"/>
        <end position="156"/>
    </location>
</feature>
<evidence type="ECO:0000256" key="2">
    <source>
        <dbReference type="SAM" id="Phobius"/>
    </source>
</evidence>
<dbReference type="Proteomes" id="UP001586593">
    <property type="component" value="Unassembled WGS sequence"/>
</dbReference>
<organism evidence="3 4">
    <name type="scientific">Phialemonium thermophilum</name>
    <dbReference type="NCBI Taxonomy" id="223376"/>
    <lineage>
        <taxon>Eukaryota</taxon>
        <taxon>Fungi</taxon>
        <taxon>Dikarya</taxon>
        <taxon>Ascomycota</taxon>
        <taxon>Pezizomycotina</taxon>
        <taxon>Sordariomycetes</taxon>
        <taxon>Sordariomycetidae</taxon>
        <taxon>Cephalothecales</taxon>
        <taxon>Cephalothecaceae</taxon>
        <taxon>Phialemonium</taxon>
    </lineage>
</organism>
<name>A0ABR3XRH2_9PEZI</name>
<evidence type="ECO:0000313" key="3">
    <source>
        <dbReference type="EMBL" id="KAL1878596.1"/>
    </source>
</evidence>
<gene>
    <name evidence="3" type="ORF">VTK73DRAFT_7774</name>
</gene>
<keyword evidence="2" id="KW-1133">Transmembrane helix</keyword>
<feature type="compositionally biased region" description="Pro residues" evidence="1">
    <location>
        <begin position="157"/>
        <end position="167"/>
    </location>
</feature>
<reference evidence="3 4" key="1">
    <citation type="journal article" date="2024" name="Commun. Biol.">
        <title>Comparative genomic analysis of thermophilic fungi reveals convergent evolutionary adaptations and gene losses.</title>
        <authorList>
            <person name="Steindorff A.S."/>
            <person name="Aguilar-Pontes M.V."/>
            <person name="Robinson A.J."/>
            <person name="Andreopoulos B."/>
            <person name="LaButti K."/>
            <person name="Kuo A."/>
            <person name="Mondo S."/>
            <person name="Riley R."/>
            <person name="Otillar R."/>
            <person name="Haridas S."/>
            <person name="Lipzen A."/>
            <person name="Grimwood J."/>
            <person name="Schmutz J."/>
            <person name="Clum A."/>
            <person name="Reid I.D."/>
            <person name="Moisan M.C."/>
            <person name="Butler G."/>
            <person name="Nguyen T.T.M."/>
            <person name="Dewar K."/>
            <person name="Conant G."/>
            <person name="Drula E."/>
            <person name="Henrissat B."/>
            <person name="Hansel C."/>
            <person name="Singer S."/>
            <person name="Hutchinson M.I."/>
            <person name="de Vries R.P."/>
            <person name="Natvig D.O."/>
            <person name="Powell A.J."/>
            <person name="Tsang A."/>
            <person name="Grigoriev I.V."/>
        </authorList>
    </citation>
    <scope>NUCLEOTIDE SEQUENCE [LARGE SCALE GENOMIC DNA]</scope>
    <source>
        <strain evidence="3 4">ATCC 24622</strain>
    </source>
</reference>
<proteinExistence type="predicted"/>
<accession>A0ABR3XRH2</accession>
<feature type="transmembrane region" description="Helical" evidence="2">
    <location>
        <begin position="95"/>
        <end position="120"/>
    </location>
</feature>
<keyword evidence="4" id="KW-1185">Reference proteome</keyword>
<feature type="region of interest" description="Disordered" evidence="1">
    <location>
        <begin position="128"/>
        <end position="167"/>
    </location>
</feature>
<keyword evidence="2" id="KW-0812">Transmembrane</keyword>
<comment type="caution">
    <text evidence="3">The sequence shown here is derived from an EMBL/GenBank/DDBJ whole genome shotgun (WGS) entry which is preliminary data.</text>
</comment>
<dbReference type="EMBL" id="JAZHXJ010000051">
    <property type="protein sequence ID" value="KAL1878596.1"/>
    <property type="molecule type" value="Genomic_DNA"/>
</dbReference>
<evidence type="ECO:0000256" key="1">
    <source>
        <dbReference type="SAM" id="MobiDB-lite"/>
    </source>
</evidence>
<sequence>MYIPAHSRSTPDSPLPLRVNQWLQGHNTQPGYEVRTREQLRHWTLAPVAPPLSTVSPQSILARIQLLLTPEDDSSLGATRLARRNHRSPMQNTNITIGIVVGVLLGVFLIAVLVFCYLYSSSIRFRDRSKRRRRRSGGSSGSRSSKSSASSGSSAGPPAPAPPAPAS</sequence>
<evidence type="ECO:0000313" key="4">
    <source>
        <dbReference type="Proteomes" id="UP001586593"/>
    </source>
</evidence>